<evidence type="ECO:0000256" key="2">
    <source>
        <dbReference type="ARBA" id="ARBA00022729"/>
    </source>
</evidence>
<feature type="signal peptide" evidence="6">
    <location>
        <begin position="1"/>
        <end position="26"/>
    </location>
</feature>
<evidence type="ECO:0000256" key="5">
    <source>
        <dbReference type="SAM" id="MobiDB-lite"/>
    </source>
</evidence>
<dbReference type="InterPro" id="IPR043325">
    <property type="entry name" value="LTSS"/>
</dbReference>
<proteinExistence type="inferred from homology"/>
<feature type="region of interest" description="Disordered" evidence="5">
    <location>
        <begin position="86"/>
        <end position="123"/>
    </location>
</feature>
<keyword evidence="4" id="KW-0325">Glycoprotein</keyword>
<dbReference type="SMART" id="SM00499">
    <property type="entry name" value="AAI"/>
    <property type="match status" value="1"/>
</dbReference>
<dbReference type="Pfam" id="PF14368">
    <property type="entry name" value="LTP_2"/>
    <property type="match status" value="1"/>
</dbReference>
<accession>M8BG18</accession>
<evidence type="ECO:0000256" key="4">
    <source>
        <dbReference type="ARBA" id="ARBA00023180"/>
    </source>
</evidence>
<evidence type="ECO:0000256" key="6">
    <source>
        <dbReference type="SAM" id="SignalP"/>
    </source>
</evidence>
<evidence type="ECO:0000313" key="8">
    <source>
        <dbReference type="EnsemblPlants" id="EMT12665"/>
    </source>
</evidence>
<evidence type="ECO:0000256" key="1">
    <source>
        <dbReference type="ARBA" id="ARBA00009748"/>
    </source>
</evidence>
<sequence length="322" mass="34969">MARSKYTVAVLFALLAIAATLQPSVARVQPTVSNQEEATATTTTTADGGSPSLPGLPLPQIPGMPSLPPIFRSLFPPLPQIPGLPPLFGPLPGGAPGAPPSQALPSLPHLPLPTGSPSPPPPKECLTPLTSMIPCMDYLTNITVFSPPDACCDGLKLVVNTAPICLCHGMNNNGSMSKLFPKPIDPIRMIILPVRCGAMIPIQTIFSCANRCMLGDSCRYYCIVYFSDGPELTLGRSDLYAWIWHKVLSAWGKEDWAPMAHPTNDFNSMIILVMWEIWTQRNAVVFDNASSSVGFVLRRILEEGKSWQMAKLFVWFRRVSGE</sequence>
<feature type="compositionally biased region" description="Low complexity" evidence="5">
    <location>
        <begin position="38"/>
        <end position="53"/>
    </location>
</feature>
<feature type="compositionally biased region" description="Pro residues" evidence="5">
    <location>
        <begin position="108"/>
        <end position="123"/>
    </location>
</feature>
<evidence type="ECO:0000259" key="7">
    <source>
        <dbReference type="SMART" id="SM00499"/>
    </source>
</evidence>
<feature type="domain" description="Bifunctional inhibitor/plant lipid transfer protein/seed storage helical" evidence="7">
    <location>
        <begin position="125"/>
        <end position="208"/>
    </location>
</feature>
<dbReference type="CDD" id="cd00010">
    <property type="entry name" value="AAI_LTSS"/>
    <property type="match status" value="1"/>
</dbReference>
<keyword evidence="3" id="KW-1015">Disulfide bond</keyword>
<feature type="region of interest" description="Disordered" evidence="5">
    <location>
        <begin position="31"/>
        <end position="59"/>
    </location>
</feature>
<dbReference type="EnsemblPlants" id="EMT12665">
    <property type="protein sequence ID" value="EMT12665"/>
    <property type="gene ID" value="F775_22341"/>
</dbReference>
<name>M8BG18_AEGTA</name>
<dbReference type="InterPro" id="IPR036312">
    <property type="entry name" value="Bifun_inhib/LTP/seed_sf"/>
</dbReference>
<dbReference type="AlphaFoldDB" id="M8BG18"/>
<dbReference type="PANTHER" id="PTHR33044">
    <property type="entry name" value="BIFUNCTIONAL INHIBITOR/LIPID-TRANSFER PROTEIN/SEED STORAGE 2S ALBUMIN SUPERFAMILY PROTEIN-RELATED"/>
    <property type="match status" value="1"/>
</dbReference>
<reference evidence="8" key="1">
    <citation type="submission" date="2015-06" db="UniProtKB">
        <authorList>
            <consortium name="EnsemblPlants"/>
        </authorList>
    </citation>
    <scope>IDENTIFICATION</scope>
</reference>
<feature type="chain" id="PRO_5014583187" description="Bifunctional inhibitor/plant lipid transfer protein/seed storage helical domain-containing protein" evidence="6">
    <location>
        <begin position="27"/>
        <end position="322"/>
    </location>
</feature>
<comment type="similarity">
    <text evidence="1">Belongs to the plant LTP family.</text>
</comment>
<dbReference type="InterPro" id="IPR016140">
    <property type="entry name" value="Bifunc_inhib/LTP/seed_store"/>
</dbReference>
<organism evidence="8">
    <name type="scientific">Aegilops tauschii</name>
    <name type="common">Tausch's goatgrass</name>
    <name type="synonym">Aegilops squarrosa</name>
    <dbReference type="NCBI Taxonomy" id="37682"/>
    <lineage>
        <taxon>Eukaryota</taxon>
        <taxon>Viridiplantae</taxon>
        <taxon>Streptophyta</taxon>
        <taxon>Embryophyta</taxon>
        <taxon>Tracheophyta</taxon>
        <taxon>Spermatophyta</taxon>
        <taxon>Magnoliopsida</taxon>
        <taxon>Liliopsida</taxon>
        <taxon>Poales</taxon>
        <taxon>Poaceae</taxon>
        <taxon>BOP clade</taxon>
        <taxon>Pooideae</taxon>
        <taxon>Triticodae</taxon>
        <taxon>Triticeae</taxon>
        <taxon>Triticinae</taxon>
        <taxon>Aegilops</taxon>
    </lineage>
</organism>
<dbReference type="SUPFAM" id="SSF47699">
    <property type="entry name" value="Bifunctional inhibitor/lipid-transfer protein/seed storage 2S albumin"/>
    <property type="match status" value="1"/>
</dbReference>
<evidence type="ECO:0000256" key="3">
    <source>
        <dbReference type="ARBA" id="ARBA00023157"/>
    </source>
</evidence>
<protein>
    <recommendedName>
        <fullName evidence="7">Bifunctional inhibitor/plant lipid transfer protein/seed storage helical domain-containing protein</fullName>
    </recommendedName>
</protein>
<keyword evidence="2 6" id="KW-0732">Signal</keyword>
<dbReference type="Gene3D" id="1.10.110.10">
    <property type="entry name" value="Plant lipid-transfer and hydrophobic proteins"/>
    <property type="match status" value="1"/>
</dbReference>